<organism evidence="2 3">
    <name type="scientific">Neokomagataea thailandica NBRC 106555</name>
    <dbReference type="NCBI Taxonomy" id="1223520"/>
    <lineage>
        <taxon>Bacteria</taxon>
        <taxon>Pseudomonadati</taxon>
        <taxon>Pseudomonadota</taxon>
        <taxon>Alphaproteobacteria</taxon>
        <taxon>Acetobacterales</taxon>
        <taxon>Acetobacteraceae</taxon>
        <taxon>Neokomagataea</taxon>
    </lineage>
</organism>
<feature type="coiled-coil region" evidence="1">
    <location>
        <begin position="14"/>
        <end position="41"/>
    </location>
</feature>
<keyword evidence="3" id="KW-1185">Reference proteome</keyword>
<evidence type="ECO:0008006" key="4">
    <source>
        <dbReference type="Google" id="ProtNLM"/>
    </source>
</evidence>
<proteinExistence type="predicted"/>
<evidence type="ECO:0000313" key="2">
    <source>
        <dbReference type="EMBL" id="GBR51270.1"/>
    </source>
</evidence>
<accession>A0ABQ0QN97</accession>
<evidence type="ECO:0000256" key="1">
    <source>
        <dbReference type="SAM" id="Coils"/>
    </source>
</evidence>
<name>A0ABQ0QN97_9PROT</name>
<comment type="caution">
    <text evidence="2">The sequence shown here is derived from an EMBL/GenBank/DDBJ whole genome shotgun (WGS) entry which is preliminary data.</text>
</comment>
<sequence length="99" mass="11065">MFGEDLNMSGDRVKENVEEIRKEAQEQIDSLRAQVEQLLKEVVTPNLLKAADKTDTAVANARKFKDYELENVSTRVRSQPIAAVLISAAVGFVLGRFSR</sequence>
<dbReference type="EMBL" id="BAQC01000011">
    <property type="protein sequence ID" value="GBR51270.1"/>
    <property type="molecule type" value="Genomic_DNA"/>
</dbReference>
<reference evidence="2 3" key="1">
    <citation type="submission" date="2013-04" db="EMBL/GenBank/DDBJ databases">
        <title>The genome sequencing project of 58 acetic acid bacteria.</title>
        <authorList>
            <person name="Okamoto-Kainuma A."/>
            <person name="Ishikawa M."/>
            <person name="Umino S."/>
            <person name="Koizumi Y."/>
            <person name="Shiwa Y."/>
            <person name="Yoshikawa H."/>
            <person name="Matsutani M."/>
            <person name="Matsushita K."/>
        </authorList>
    </citation>
    <scope>NUCLEOTIDE SEQUENCE [LARGE SCALE GENOMIC DNA]</scope>
    <source>
        <strain evidence="2 3">NBRC 106555</strain>
    </source>
</reference>
<protein>
    <recommendedName>
        <fullName evidence="4">DUF883 domain-containing protein</fullName>
    </recommendedName>
</protein>
<keyword evidence="1" id="KW-0175">Coiled coil</keyword>
<gene>
    <name evidence="2" type="ORF">AA106555_0489</name>
</gene>
<dbReference type="Proteomes" id="UP001062632">
    <property type="component" value="Unassembled WGS sequence"/>
</dbReference>
<evidence type="ECO:0000313" key="3">
    <source>
        <dbReference type="Proteomes" id="UP001062632"/>
    </source>
</evidence>